<comment type="caution">
    <text evidence="2">The sequence shown here is derived from an EMBL/GenBank/DDBJ whole genome shotgun (WGS) entry which is preliminary data.</text>
</comment>
<organism evidence="2 3">
    <name type="scientific">Aureobasidium melanogenum</name>
    <name type="common">Aureobasidium pullulans var. melanogenum</name>
    <dbReference type="NCBI Taxonomy" id="46634"/>
    <lineage>
        <taxon>Eukaryota</taxon>
        <taxon>Fungi</taxon>
        <taxon>Dikarya</taxon>
        <taxon>Ascomycota</taxon>
        <taxon>Pezizomycotina</taxon>
        <taxon>Dothideomycetes</taxon>
        <taxon>Dothideomycetidae</taxon>
        <taxon>Dothideales</taxon>
        <taxon>Saccotheciaceae</taxon>
        <taxon>Aureobasidium</taxon>
    </lineage>
</organism>
<accession>A0A9P8G771</accession>
<name>A0A9P8G771_AURME</name>
<gene>
    <name evidence="2" type="ORF">KCV03_g10299</name>
</gene>
<reference evidence="2" key="2">
    <citation type="submission" date="2021-08" db="EMBL/GenBank/DDBJ databases">
        <authorList>
            <person name="Gostincar C."/>
            <person name="Sun X."/>
            <person name="Song Z."/>
            <person name="Gunde-Cimerman N."/>
        </authorList>
    </citation>
    <scope>NUCLEOTIDE SEQUENCE</scope>
    <source>
        <strain evidence="2">EXF-8016</strain>
    </source>
</reference>
<evidence type="ECO:0000256" key="1">
    <source>
        <dbReference type="SAM" id="MobiDB-lite"/>
    </source>
</evidence>
<sequence>MEGLSAKLQERLRVEGTQAVIQYLEGILQSHGEAESRLIKYHVEIFIESEQHKLEDCAFQIEELLKRHKISINDTTSIFKETSAAGRKRRDLKRIEEHWDRELIDHYQWDKESGRFLAALAKIASQLTVWRTDAAPLFSRLIFNDLTLGNWGKIGNCPERPIKTGHVNKLREYVDPDSVKDNKKAVSNSPAPPLIPLHEDEVRRNNLKLDTYNLLIANSGLDSDKPTNRQSSKSCAETVVPPNHDSTTSPTKSVWQINDGERPAADLITDTDDCSRSSSCVPATTPPAMETVDMDSVAALDTSPSITDSEGGVKFTPFEEQRTGFEPESRENDKPASQSRDSWYPKEGEKGMQDAVVAEDRDRQADLGNVLFTFSEHIARAIEIKQEDILSAFYNHLSNQQVEVGRKLELAIARTRQELSDVSLSDQKEIVEAIESRTQRDLKISYDATIKRLDRVEEQMRDRFARAGLGIVDELKSVQKMGMEVTNKLSRKWRENSAQMAQSQIQNVDKLRSDILGKFSRMQKHAMKLEQEVRDLRRAFESRKDGSPETQSKDILPNVLDEAESQMQADIKEGISQMQQTLIRHTQMQQTLIEHMQMQLGMNEKTQAFQDQQVINLTGVKSQLDAMVSRLPISEEVVASQKQAAQYFHEIGEKLGKLQDDPEITEIPLDLQDS</sequence>
<protein>
    <submittedName>
        <fullName evidence="2">Uncharacterized protein</fullName>
    </submittedName>
</protein>
<feature type="compositionally biased region" description="Basic and acidic residues" evidence="1">
    <location>
        <begin position="317"/>
        <end position="334"/>
    </location>
</feature>
<feature type="non-terminal residue" evidence="2">
    <location>
        <position position="674"/>
    </location>
</feature>
<evidence type="ECO:0000313" key="3">
    <source>
        <dbReference type="Proteomes" id="UP000767238"/>
    </source>
</evidence>
<reference evidence="2" key="1">
    <citation type="journal article" date="2021" name="J Fungi (Basel)">
        <title>Virulence traits and population genomics of the black yeast Aureobasidium melanogenum.</title>
        <authorList>
            <person name="Cernosa A."/>
            <person name="Sun X."/>
            <person name="Gostincar C."/>
            <person name="Fang C."/>
            <person name="Gunde-Cimerman N."/>
            <person name="Song Z."/>
        </authorList>
    </citation>
    <scope>NUCLEOTIDE SEQUENCE</scope>
    <source>
        <strain evidence="2">EXF-8016</strain>
    </source>
</reference>
<feature type="region of interest" description="Disordered" evidence="1">
    <location>
        <begin position="220"/>
        <end position="351"/>
    </location>
</feature>
<evidence type="ECO:0000313" key="2">
    <source>
        <dbReference type="EMBL" id="KAH0209527.1"/>
    </source>
</evidence>
<dbReference type="EMBL" id="JAHFYH010000237">
    <property type="protein sequence ID" value="KAH0209527.1"/>
    <property type="molecule type" value="Genomic_DNA"/>
</dbReference>
<proteinExistence type="predicted"/>
<dbReference type="AlphaFoldDB" id="A0A9P8G771"/>
<feature type="compositionally biased region" description="Polar residues" evidence="1">
    <location>
        <begin position="244"/>
        <end position="256"/>
    </location>
</feature>
<dbReference type="Proteomes" id="UP000767238">
    <property type="component" value="Unassembled WGS sequence"/>
</dbReference>